<evidence type="ECO:0000313" key="4">
    <source>
        <dbReference type="Proteomes" id="UP000033483"/>
    </source>
</evidence>
<dbReference type="SUPFAM" id="SSF53474">
    <property type="entry name" value="alpha/beta-Hydrolases"/>
    <property type="match status" value="1"/>
</dbReference>
<feature type="chain" id="PRO_5002482807" description="Phospholipase/carboxylesterase/thioesterase domain-containing protein" evidence="2">
    <location>
        <begin position="24"/>
        <end position="493"/>
    </location>
</feature>
<proteinExistence type="predicted"/>
<comment type="caution">
    <text evidence="3">The sequence shown here is derived from an EMBL/GenBank/DDBJ whole genome shotgun (WGS) entry which is preliminary data.</text>
</comment>
<dbReference type="EMBL" id="LAEV01000019">
    <property type="protein sequence ID" value="KKA31223.1"/>
    <property type="molecule type" value="Genomic_DNA"/>
</dbReference>
<gene>
    <name evidence="3" type="ORF">TD95_000813</name>
</gene>
<protein>
    <recommendedName>
        <fullName evidence="5">Phospholipase/carboxylesterase/thioesterase domain-containing protein</fullName>
    </recommendedName>
</protein>
<feature type="region of interest" description="Disordered" evidence="1">
    <location>
        <begin position="61"/>
        <end position="209"/>
    </location>
</feature>
<organism evidence="3 4">
    <name type="scientific">Thielaviopsis punctulata</name>
    <dbReference type="NCBI Taxonomy" id="72032"/>
    <lineage>
        <taxon>Eukaryota</taxon>
        <taxon>Fungi</taxon>
        <taxon>Dikarya</taxon>
        <taxon>Ascomycota</taxon>
        <taxon>Pezizomycotina</taxon>
        <taxon>Sordariomycetes</taxon>
        <taxon>Hypocreomycetidae</taxon>
        <taxon>Microascales</taxon>
        <taxon>Ceratocystidaceae</taxon>
        <taxon>Thielaviopsis</taxon>
    </lineage>
</organism>
<dbReference type="InterPro" id="IPR029058">
    <property type="entry name" value="AB_hydrolase_fold"/>
</dbReference>
<keyword evidence="2" id="KW-0732">Signal</keyword>
<feature type="compositionally biased region" description="Low complexity" evidence="1">
    <location>
        <begin position="193"/>
        <end position="203"/>
    </location>
</feature>
<reference evidence="3 4" key="1">
    <citation type="submission" date="2015-03" db="EMBL/GenBank/DDBJ databases">
        <authorList>
            <person name="Radwan O."/>
            <person name="Al-Naeli F.A."/>
            <person name="Rendon G.A."/>
            <person name="Fields C."/>
        </authorList>
    </citation>
    <scope>NUCLEOTIDE SEQUENCE [LARGE SCALE GENOMIC DNA]</scope>
    <source>
        <strain evidence="3">CR-DP1</strain>
    </source>
</reference>
<name>A0A0F4ZN14_9PEZI</name>
<evidence type="ECO:0000313" key="3">
    <source>
        <dbReference type="EMBL" id="KKA31223.1"/>
    </source>
</evidence>
<dbReference type="AlphaFoldDB" id="A0A0F4ZN14"/>
<feature type="signal peptide" evidence="2">
    <location>
        <begin position="1"/>
        <end position="23"/>
    </location>
</feature>
<accession>A0A0F4ZN14</accession>
<evidence type="ECO:0000256" key="2">
    <source>
        <dbReference type="SAM" id="SignalP"/>
    </source>
</evidence>
<dbReference type="Proteomes" id="UP000033483">
    <property type="component" value="Unassembled WGS sequence"/>
</dbReference>
<dbReference type="OrthoDB" id="4540290at2759"/>
<evidence type="ECO:0000256" key="1">
    <source>
        <dbReference type="SAM" id="MobiDB-lite"/>
    </source>
</evidence>
<keyword evidence="4" id="KW-1185">Reference proteome</keyword>
<sequence length="493" mass="51315">MVSFRNAALQALAVALSLSSVDASPRRVTHGVSSIDTRDSRRVTHEIGVTTIYTRDPRRVTKGADGTQAIGARDSKKATKSPDAPRITIRDPRRVTKGADAQPLQISARDPRRVTKGTDAQPLQISARDPRRVTKGADAQPLQISARDPRRVTKGSGSQSAGDRRSKITTLGTPAGESASKGIQARARNKGNTQTLTAQQQAARIPGGLSTATDGSVIMDSSVNINGLDIRFKVSGPAASFSTATNVTGAAATPGTKGDVGLNVLLHGDGGQSFFDFPNQGVNENLAGIALLAPNENLFWGGGSGLDRTDGVEHAQAVRDFILDVLPQMFSFDPNSVFFTGVSGGSLLLSGFFMPAHAAEFPNAGALLNCGALAPQVSVNNTNTFIGNTRLHFQTTQNELAILQQSIPEAIAAYADLATSAGVPDELLNVLHTVNGDPAGGHCEFDGQDFVSGVQLMADSFADVMQGGSGEVDGIGNVLGGTGETTLEFGEAT</sequence>
<evidence type="ECO:0008006" key="5">
    <source>
        <dbReference type="Google" id="ProtNLM"/>
    </source>
</evidence>